<name>A0A972FD92_9RHOO</name>
<gene>
    <name evidence="3" type="ORF">GPA21_16830</name>
</gene>
<sequence>MFGRKNKQTIEVTKLSSLIADNLHIVGDVLFSGGLRVDGKVDGNVLGKRGEKSLVVISEKGSVVGRVCAYDAVVNGTISGDLEVEHFLELQPGAKVSGNISYRQLQMECGATVDGKLVKVDEAAPEKGKRAAPVAVPSVPKPQSETQVAPPPAERGLTSSVAEIAKNAEAKP</sequence>
<evidence type="ECO:0000256" key="2">
    <source>
        <dbReference type="SAM" id="MobiDB-lite"/>
    </source>
</evidence>
<reference evidence="3" key="1">
    <citation type="submission" date="2019-12" db="EMBL/GenBank/DDBJ databases">
        <title>Comparative genomics gives insights into the taxonomy of the Azoarcus-Aromatoleum group and reveals separate origins of nif in the plant-associated Azoarcus and non-plant-associated Aromatoleum sub-groups.</title>
        <authorList>
            <person name="Lafos M."/>
            <person name="Maluk M."/>
            <person name="Batista M."/>
            <person name="Junghare M."/>
            <person name="Carmona M."/>
            <person name="Faoro H."/>
            <person name="Cruz L.M."/>
            <person name="Battistoni F."/>
            <person name="De Souza E."/>
            <person name="Pedrosa F."/>
            <person name="Chen W.-M."/>
            <person name="Poole P.S."/>
            <person name="Dixon R.A."/>
            <person name="James E.K."/>
        </authorList>
    </citation>
    <scope>NUCLEOTIDE SEQUENCE</scope>
    <source>
        <strain evidence="3">NSC3</strain>
    </source>
</reference>
<evidence type="ECO:0000256" key="1">
    <source>
        <dbReference type="ARBA" id="ARBA00044755"/>
    </source>
</evidence>
<proteinExistence type="inferred from homology"/>
<comment type="caution">
    <text evidence="3">The sequence shown here is derived from an EMBL/GenBank/DDBJ whole genome shotgun (WGS) entry which is preliminary data.</text>
</comment>
<dbReference type="InterPro" id="IPR007607">
    <property type="entry name" value="BacA/B"/>
</dbReference>
<evidence type="ECO:0000313" key="3">
    <source>
        <dbReference type="EMBL" id="NMG04619.1"/>
    </source>
</evidence>
<dbReference type="Pfam" id="PF04519">
    <property type="entry name" value="Bactofilin"/>
    <property type="match status" value="1"/>
</dbReference>
<dbReference type="Proteomes" id="UP000599523">
    <property type="component" value="Unassembled WGS sequence"/>
</dbReference>
<accession>A0A972FD92</accession>
<comment type="similarity">
    <text evidence="1">Belongs to the bactofilin family.</text>
</comment>
<dbReference type="EMBL" id="WTVM01000138">
    <property type="protein sequence ID" value="NMG04619.1"/>
    <property type="molecule type" value="Genomic_DNA"/>
</dbReference>
<dbReference type="AlphaFoldDB" id="A0A972FD92"/>
<dbReference type="PANTHER" id="PTHR35024">
    <property type="entry name" value="HYPOTHETICAL CYTOSOLIC PROTEIN"/>
    <property type="match status" value="1"/>
</dbReference>
<dbReference type="PANTHER" id="PTHR35024:SF4">
    <property type="entry name" value="POLYMER-FORMING CYTOSKELETAL PROTEIN"/>
    <property type="match status" value="1"/>
</dbReference>
<organism evidence="3 4">
    <name type="scientific">Azoarcus taiwanensis</name>
    <dbReference type="NCBI Taxonomy" id="666964"/>
    <lineage>
        <taxon>Bacteria</taxon>
        <taxon>Pseudomonadati</taxon>
        <taxon>Pseudomonadota</taxon>
        <taxon>Betaproteobacteria</taxon>
        <taxon>Rhodocyclales</taxon>
        <taxon>Zoogloeaceae</taxon>
        <taxon>Azoarcus</taxon>
    </lineage>
</organism>
<feature type="region of interest" description="Disordered" evidence="2">
    <location>
        <begin position="124"/>
        <end position="172"/>
    </location>
</feature>
<evidence type="ECO:0000313" key="4">
    <source>
        <dbReference type="Proteomes" id="UP000599523"/>
    </source>
</evidence>
<protein>
    <submittedName>
        <fullName evidence="3">Polymer-forming cytoskeletal protein</fullName>
    </submittedName>
</protein>
<keyword evidence="4" id="KW-1185">Reference proteome</keyword>